<protein>
    <recommendedName>
        <fullName evidence="10">GDSL esterase/lipase</fullName>
    </recommendedName>
</protein>
<dbReference type="GO" id="GO:0016042">
    <property type="term" value="P:lipid catabolic process"/>
    <property type="evidence" value="ECO:0007669"/>
    <property type="project" value="UniProtKB-KW"/>
</dbReference>
<dbReference type="AlphaFoldDB" id="A0AAN7F566"/>
<sequence length="327" mass="35542">MAFTLNRQIIGGIVPLLLTVSILVEICFAQNVPAFFVFGDSLVDPGNNNYIVSLTKANYIPNGIDFGMPTGRFTNGRTIVDVIGQELGFKDYLPPYLAPTTAGAVILQGVNYASGGGGILNDTGKIFGGRINLDAQIDNFANGRQDIISSIGAPEALTLFGKAFFSVTIGSNDFLDNYLTPVISAVKQKLITPNVFVGAMISRYRLQLMLAQLFNAELKSLITDLSTNLQGSKFVYADAYSVVEDILKNYISYGFENANSACCYLVGRFGGLTPCGPLSKVCSDRSKYVFWDPFHPTEATNVLIARRFMDGDTNDITPMNIRQLAQL</sequence>
<keyword evidence="3" id="KW-0964">Secreted</keyword>
<dbReference type="Gene3D" id="3.40.50.1110">
    <property type="entry name" value="SGNH hydrolase"/>
    <property type="match status" value="1"/>
</dbReference>
<evidence type="ECO:0000256" key="7">
    <source>
        <dbReference type="ARBA" id="ARBA00023098"/>
    </source>
</evidence>
<dbReference type="InterPro" id="IPR035669">
    <property type="entry name" value="SGNH_plant_lipase-like"/>
</dbReference>
<evidence type="ECO:0008006" key="10">
    <source>
        <dbReference type="Google" id="ProtNLM"/>
    </source>
</evidence>
<evidence type="ECO:0000256" key="1">
    <source>
        <dbReference type="ARBA" id="ARBA00004613"/>
    </source>
</evidence>
<dbReference type="GO" id="GO:0005576">
    <property type="term" value="C:extracellular region"/>
    <property type="evidence" value="ECO:0007669"/>
    <property type="project" value="UniProtKB-SubCell"/>
</dbReference>
<dbReference type="InterPro" id="IPR036514">
    <property type="entry name" value="SGNH_hydro_sf"/>
</dbReference>
<organism evidence="8 9">
    <name type="scientific">Quercus rubra</name>
    <name type="common">Northern red oak</name>
    <name type="synonym">Quercus borealis</name>
    <dbReference type="NCBI Taxonomy" id="3512"/>
    <lineage>
        <taxon>Eukaryota</taxon>
        <taxon>Viridiplantae</taxon>
        <taxon>Streptophyta</taxon>
        <taxon>Embryophyta</taxon>
        <taxon>Tracheophyta</taxon>
        <taxon>Spermatophyta</taxon>
        <taxon>Magnoliopsida</taxon>
        <taxon>eudicotyledons</taxon>
        <taxon>Gunneridae</taxon>
        <taxon>Pentapetalae</taxon>
        <taxon>rosids</taxon>
        <taxon>fabids</taxon>
        <taxon>Fagales</taxon>
        <taxon>Fagaceae</taxon>
        <taxon>Quercus</taxon>
    </lineage>
</organism>
<evidence type="ECO:0000313" key="9">
    <source>
        <dbReference type="Proteomes" id="UP001324115"/>
    </source>
</evidence>
<evidence type="ECO:0000256" key="3">
    <source>
        <dbReference type="ARBA" id="ARBA00022525"/>
    </source>
</evidence>
<dbReference type="GO" id="GO:0016788">
    <property type="term" value="F:hydrolase activity, acting on ester bonds"/>
    <property type="evidence" value="ECO:0007669"/>
    <property type="project" value="InterPro"/>
</dbReference>
<comment type="subcellular location">
    <subcellularLocation>
        <location evidence="1">Secreted</location>
    </subcellularLocation>
</comment>
<keyword evidence="4" id="KW-0732">Signal</keyword>
<accession>A0AAN7F566</accession>
<dbReference type="InterPro" id="IPR001087">
    <property type="entry name" value="GDSL"/>
</dbReference>
<evidence type="ECO:0000256" key="2">
    <source>
        <dbReference type="ARBA" id="ARBA00008668"/>
    </source>
</evidence>
<evidence type="ECO:0000256" key="6">
    <source>
        <dbReference type="ARBA" id="ARBA00022963"/>
    </source>
</evidence>
<reference evidence="8 9" key="1">
    <citation type="journal article" date="2023" name="G3 (Bethesda)">
        <title>A haplotype-resolved chromosome-scale genome for Quercus rubra L. provides insights into the genetics of adaptive traits for red oak species.</title>
        <authorList>
            <person name="Kapoor B."/>
            <person name="Jenkins J."/>
            <person name="Schmutz J."/>
            <person name="Zhebentyayeva T."/>
            <person name="Kuelheim C."/>
            <person name="Coggeshall M."/>
            <person name="Heim C."/>
            <person name="Lasky J.R."/>
            <person name="Leites L."/>
            <person name="Islam-Faridi N."/>
            <person name="Romero-Severson J."/>
            <person name="DeLeo V.L."/>
            <person name="Lucas S.M."/>
            <person name="Lazic D."/>
            <person name="Gailing O."/>
            <person name="Carlson J."/>
            <person name="Staton M."/>
        </authorList>
    </citation>
    <scope>NUCLEOTIDE SEQUENCE [LARGE SCALE GENOMIC DNA]</scope>
    <source>
        <strain evidence="8">Pseudo-F2</strain>
    </source>
</reference>
<gene>
    <name evidence="8" type="ORF">RGQ29_023571</name>
</gene>
<dbReference type="EMBL" id="JAXUIC010000006">
    <property type="protein sequence ID" value="KAK4586483.1"/>
    <property type="molecule type" value="Genomic_DNA"/>
</dbReference>
<keyword evidence="9" id="KW-1185">Reference proteome</keyword>
<dbReference type="SUPFAM" id="SSF52266">
    <property type="entry name" value="SGNH hydrolase"/>
    <property type="match status" value="1"/>
</dbReference>
<keyword evidence="7" id="KW-0443">Lipid metabolism</keyword>
<dbReference type="InterPro" id="IPR051238">
    <property type="entry name" value="GDSL_esterase/lipase"/>
</dbReference>
<dbReference type="Pfam" id="PF00657">
    <property type="entry name" value="Lipase_GDSL"/>
    <property type="match status" value="1"/>
</dbReference>
<proteinExistence type="inferred from homology"/>
<dbReference type="Proteomes" id="UP001324115">
    <property type="component" value="Unassembled WGS sequence"/>
</dbReference>
<dbReference type="CDD" id="cd01837">
    <property type="entry name" value="SGNH_plant_lipase_like"/>
    <property type="match status" value="1"/>
</dbReference>
<keyword evidence="5" id="KW-0378">Hydrolase</keyword>
<evidence type="ECO:0000256" key="5">
    <source>
        <dbReference type="ARBA" id="ARBA00022801"/>
    </source>
</evidence>
<dbReference type="PANTHER" id="PTHR45650:SF4">
    <property type="entry name" value="GDSL-LIKE LIPASE_ACYLHYDROLASE FAMILY PROTEIN, EXPRESSED"/>
    <property type="match status" value="1"/>
</dbReference>
<keyword evidence="6" id="KW-0442">Lipid degradation</keyword>
<name>A0AAN7F566_QUERU</name>
<comment type="similarity">
    <text evidence="2">Belongs to the 'GDSL' lipolytic enzyme family.</text>
</comment>
<dbReference type="PANTHER" id="PTHR45650">
    <property type="entry name" value="GDSL-LIKE LIPASE/ACYLHYDROLASE-RELATED"/>
    <property type="match status" value="1"/>
</dbReference>
<evidence type="ECO:0000256" key="4">
    <source>
        <dbReference type="ARBA" id="ARBA00022729"/>
    </source>
</evidence>
<comment type="caution">
    <text evidence="8">The sequence shown here is derived from an EMBL/GenBank/DDBJ whole genome shotgun (WGS) entry which is preliminary data.</text>
</comment>
<evidence type="ECO:0000313" key="8">
    <source>
        <dbReference type="EMBL" id="KAK4586483.1"/>
    </source>
</evidence>